<dbReference type="AlphaFoldDB" id="G8QT11"/>
<dbReference type="InterPro" id="IPR017896">
    <property type="entry name" value="4Fe4S_Fe-S-bd"/>
</dbReference>
<sequence length="376" mass="43107">MEKRYFEELDISTSLLGFGAMRLPLTEDGKIDEPLAEKMLDLAIANGVNYIDTAYPYHNGDSEPFVGRVLKKYARDSFFLATKLPQWLIKNLDDAKRIFEEQLVRLQTDYVDFYLLHSMDWKAFERMVSYGVVAYLQDLKKEGKIRYLGFSFHSSYEDFEKMLTYTDWDFCQLQYNYLDTEDQAGQRGYDLTEKLAVPLIVMEPIKGGSLAQLPPDLENKLKSLDSEASSASYALRWVGSHDNVKVILSGMSTLEQVEDNLKTFKNFKPLDKKEAKTVLEISNIMKSRAGNGCTGCKYCMPCPFGVDIPGNFSLWNKYRMFQNFEAVKNSWQNEASQKERPLSCTECGRCVPLCPQHIDIPSDLKRAQQELSSPQC</sequence>
<dbReference type="Proteomes" id="UP000005632">
    <property type="component" value="Chromosome"/>
</dbReference>
<dbReference type="Gene3D" id="3.20.20.100">
    <property type="entry name" value="NADP-dependent oxidoreductase domain"/>
    <property type="match status" value="1"/>
</dbReference>
<accession>G8QT11</accession>
<organism evidence="5 6">
    <name type="scientific">Sphaerochaeta pleomorpha (strain ATCC BAA-1885 / DSM 22778 / Grapes)</name>
    <dbReference type="NCBI Taxonomy" id="158190"/>
    <lineage>
        <taxon>Bacteria</taxon>
        <taxon>Pseudomonadati</taxon>
        <taxon>Spirochaetota</taxon>
        <taxon>Spirochaetia</taxon>
        <taxon>Spirochaetales</taxon>
        <taxon>Sphaerochaetaceae</taxon>
        <taxon>Sphaerochaeta</taxon>
    </lineage>
</organism>
<gene>
    <name evidence="5" type="ordered locus">SpiGrapes_0052</name>
</gene>
<dbReference type="GO" id="GO:0016491">
    <property type="term" value="F:oxidoreductase activity"/>
    <property type="evidence" value="ECO:0007669"/>
    <property type="project" value="InterPro"/>
</dbReference>
<evidence type="ECO:0000259" key="4">
    <source>
        <dbReference type="PROSITE" id="PS51379"/>
    </source>
</evidence>
<dbReference type="PANTHER" id="PTHR43312">
    <property type="entry name" value="D-THREO-ALDOSE 1-DEHYDROGENASE"/>
    <property type="match status" value="1"/>
</dbReference>
<dbReference type="PRINTS" id="PR00069">
    <property type="entry name" value="ALDKETRDTASE"/>
</dbReference>
<dbReference type="OrthoDB" id="9773828at2"/>
<dbReference type="InterPro" id="IPR009051">
    <property type="entry name" value="Helical_ferredxn"/>
</dbReference>
<keyword evidence="1" id="KW-0479">Metal-binding</keyword>
<dbReference type="PROSITE" id="PS00198">
    <property type="entry name" value="4FE4S_FER_1"/>
    <property type="match status" value="1"/>
</dbReference>
<evidence type="ECO:0000256" key="3">
    <source>
        <dbReference type="ARBA" id="ARBA00023014"/>
    </source>
</evidence>
<dbReference type="GO" id="GO:0046872">
    <property type="term" value="F:metal ion binding"/>
    <property type="evidence" value="ECO:0007669"/>
    <property type="project" value="UniProtKB-KW"/>
</dbReference>
<dbReference type="InterPro" id="IPR020471">
    <property type="entry name" value="AKR"/>
</dbReference>
<dbReference type="CDD" id="cd19096">
    <property type="entry name" value="AKR_Fe-S_oxidoreductase"/>
    <property type="match status" value="1"/>
</dbReference>
<evidence type="ECO:0000313" key="5">
    <source>
        <dbReference type="EMBL" id="AEV27916.1"/>
    </source>
</evidence>
<dbReference type="InterPro" id="IPR053135">
    <property type="entry name" value="AKR2_Oxidoreductase"/>
</dbReference>
<evidence type="ECO:0000256" key="1">
    <source>
        <dbReference type="ARBA" id="ARBA00022723"/>
    </source>
</evidence>
<dbReference type="EMBL" id="CP003155">
    <property type="protein sequence ID" value="AEV27916.1"/>
    <property type="molecule type" value="Genomic_DNA"/>
</dbReference>
<dbReference type="Pfam" id="PF13187">
    <property type="entry name" value="Fer4_9"/>
    <property type="match status" value="1"/>
</dbReference>
<dbReference type="PANTHER" id="PTHR43312:SF2">
    <property type="entry name" value="OXIDOREDUCTASE"/>
    <property type="match status" value="1"/>
</dbReference>
<proteinExistence type="predicted"/>
<dbReference type="SUPFAM" id="SSF46548">
    <property type="entry name" value="alpha-helical ferredoxin"/>
    <property type="match status" value="1"/>
</dbReference>
<dbReference type="HOGENOM" id="CLU_023205_3_2_12"/>
<dbReference type="SUPFAM" id="SSF51430">
    <property type="entry name" value="NAD(P)-linked oxidoreductase"/>
    <property type="match status" value="1"/>
</dbReference>
<protein>
    <submittedName>
        <fullName evidence="5">Putative oxidoreductase of aldo/keto reductase family</fullName>
    </submittedName>
</protein>
<dbReference type="InterPro" id="IPR023210">
    <property type="entry name" value="NADP_OxRdtase_dom"/>
</dbReference>
<dbReference type="InterPro" id="IPR036812">
    <property type="entry name" value="NAD(P)_OxRdtase_dom_sf"/>
</dbReference>
<keyword evidence="6" id="KW-1185">Reference proteome</keyword>
<reference evidence="5 6" key="1">
    <citation type="submission" date="2011-11" db="EMBL/GenBank/DDBJ databases">
        <title>Complete sequence of Spirochaeta sp. grapes.</title>
        <authorList>
            <consortium name="US DOE Joint Genome Institute"/>
            <person name="Lucas S."/>
            <person name="Han J."/>
            <person name="Lapidus A."/>
            <person name="Cheng J.-F."/>
            <person name="Goodwin L."/>
            <person name="Pitluck S."/>
            <person name="Peters L."/>
            <person name="Ovchinnikova G."/>
            <person name="Munk A.C."/>
            <person name="Detter J.C."/>
            <person name="Han C."/>
            <person name="Tapia R."/>
            <person name="Land M."/>
            <person name="Hauser L."/>
            <person name="Kyrpides N."/>
            <person name="Ivanova N."/>
            <person name="Pagani I."/>
            <person name="Ritalahtilisa K."/>
            <person name="Loeffler F."/>
            <person name="Woyke T."/>
        </authorList>
    </citation>
    <scope>NUCLEOTIDE SEQUENCE [LARGE SCALE GENOMIC DNA]</scope>
    <source>
        <strain evidence="6">ATCC BAA-1885 / DSM 22778 / Grapes</strain>
    </source>
</reference>
<dbReference type="InterPro" id="IPR017900">
    <property type="entry name" value="4Fe4S_Fe_S_CS"/>
</dbReference>
<dbReference type="RefSeq" id="WP_014268765.1">
    <property type="nucleotide sequence ID" value="NC_016633.1"/>
</dbReference>
<feature type="domain" description="4Fe-4S ferredoxin-type" evidence="4">
    <location>
        <begin position="335"/>
        <end position="363"/>
    </location>
</feature>
<dbReference type="eggNOG" id="COG1453">
    <property type="taxonomic scope" value="Bacteria"/>
</dbReference>
<dbReference type="Pfam" id="PF00248">
    <property type="entry name" value="Aldo_ket_red"/>
    <property type="match status" value="1"/>
</dbReference>
<dbReference type="PROSITE" id="PS51379">
    <property type="entry name" value="4FE4S_FER_2"/>
    <property type="match status" value="1"/>
</dbReference>
<dbReference type="STRING" id="158190.SpiGrapes_0052"/>
<keyword evidence="3" id="KW-0411">Iron-sulfur</keyword>
<keyword evidence="2" id="KW-0408">Iron</keyword>
<evidence type="ECO:0000313" key="6">
    <source>
        <dbReference type="Proteomes" id="UP000005632"/>
    </source>
</evidence>
<dbReference type="GO" id="GO:0051536">
    <property type="term" value="F:iron-sulfur cluster binding"/>
    <property type="evidence" value="ECO:0007669"/>
    <property type="project" value="UniProtKB-KW"/>
</dbReference>
<evidence type="ECO:0000256" key="2">
    <source>
        <dbReference type="ARBA" id="ARBA00023004"/>
    </source>
</evidence>
<name>G8QT11_SPHPG</name>
<dbReference type="KEGG" id="sgp:SpiGrapes_0052"/>
<dbReference type="Gene3D" id="1.10.1060.10">
    <property type="entry name" value="Alpha-helical ferredoxin"/>
    <property type="match status" value="1"/>
</dbReference>